<reference evidence="1 2" key="1">
    <citation type="submission" date="2024-09" db="EMBL/GenBank/DDBJ databases">
        <authorList>
            <person name="Sun Q."/>
            <person name="Mori K."/>
        </authorList>
    </citation>
    <scope>NUCLEOTIDE SEQUENCE [LARGE SCALE GENOMIC DNA]</scope>
    <source>
        <strain evidence="1 2">JCM 11411</strain>
    </source>
</reference>
<evidence type="ECO:0000313" key="1">
    <source>
        <dbReference type="EMBL" id="MFB9780920.1"/>
    </source>
</evidence>
<evidence type="ECO:0000313" key="2">
    <source>
        <dbReference type="Proteomes" id="UP001589587"/>
    </source>
</evidence>
<accession>A0ABV5XEM4</accession>
<keyword evidence="2" id="KW-1185">Reference proteome</keyword>
<dbReference type="EMBL" id="JBHMAS010000033">
    <property type="protein sequence ID" value="MFB9780920.1"/>
    <property type="molecule type" value="Genomic_DNA"/>
</dbReference>
<comment type="caution">
    <text evidence="1">The sequence shown here is derived from an EMBL/GenBank/DDBJ whole genome shotgun (WGS) entry which is preliminary data.</text>
</comment>
<gene>
    <name evidence="1" type="ORF">ACFFQ6_14585</name>
</gene>
<organism evidence="1 2">
    <name type="scientific">Rhodococcus baikonurensis</name>
    <dbReference type="NCBI Taxonomy" id="172041"/>
    <lineage>
        <taxon>Bacteria</taxon>
        <taxon>Bacillati</taxon>
        <taxon>Actinomycetota</taxon>
        <taxon>Actinomycetes</taxon>
        <taxon>Mycobacteriales</taxon>
        <taxon>Nocardiaceae</taxon>
        <taxon>Rhodococcus</taxon>
        <taxon>Rhodococcus erythropolis group</taxon>
    </lineage>
</organism>
<protein>
    <submittedName>
        <fullName evidence="1">Uncharacterized protein</fullName>
    </submittedName>
</protein>
<sequence length="93" mass="10852">MTDSELVEEAARLAEQKDRTRCDEIRLALVQDELESRRHAFRRARNGEETSTMNFLLIWSRVSSGLMPEDVRVCGPRQRSVPARWALPMNPRR</sequence>
<name>A0ABV5XEM4_9NOCA</name>
<proteinExistence type="predicted"/>
<dbReference type="Proteomes" id="UP001589587">
    <property type="component" value="Unassembled WGS sequence"/>
</dbReference>
<dbReference type="RefSeq" id="WP_037130808.1">
    <property type="nucleotide sequence ID" value="NZ_JBEUOO010000084.1"/>
</dbReference>